<proteinExistence type="predicted"/>
<dbReference type="Gene3D" id="1.10.260.130">
    <property type="match status" value="1"/>
</dbReference>
<dbReference type="EMBL" id="CP024988">
    <property type="protein sequence ID" value="AWT25508.1"/>
    <property type="molecule type" value="Genomic_DNA"/>
</dbReference>
<dbReference type="GO" id="GO:0004806">
    <property type="term" value="F:triacylglycerol lipase activity"/>
    <property type="evidence" value="ECO:0007669"/>
    <property type="project" value="InterPro"/>
</dbReference>
<accession>A0A2Z3YN28</accession>
<keyword evidence="2" id="KW-1185">Reference proteome</keyword>
<evidence type="ECO:0000313" key="1">
    <source>
        <dbReference type="EMBL" id="AWT25508.1"/>
    </source>
</evidence>
<dbReference type="OrthoDB" id="9798122at2"/>
<dbReference type="Pfam" id="PF03583">
    <property type="entry name" value="LIP"/>
    <property type="match status" value="1"/>
</dbReference>
<organism evidence="1 2">
    <name type="scientific">Corynebacterium provencense</name>
    <dbReference type="NCBI Taxonomy" id="1737425"/>
    <lineage>
        <taxon>Bacteria</taxon>
        <taxon>Bacillati</taxon>
        <taxon>Actinomycetota</taxon>
        <taxon>Actinomycetes</taxon>
        <taxon>Mycobacteriales</taxon>
        <taxon>Corynebacteriaceae</taxon>
        <taxon>Corynebacterium</taxon>
    </lineage>
</organism>
<gene>
    <name evidence="1" type="ORF">Csp1_06980</name>
</gene>
<dbReference type="GO" id="GO:0016042">
    <property type="term" value="P:lipid catabolic process"/>
    <property type="evidence" value="ECO:0007669"/>
    <property type="project" value="InterPro"/>
</dbReference>
<reference evidence="2" key="1">
    <citation type="submission" date="2017-11" db="EMBL/GenBank/DDBJ databases">
        <title>Otitis media/interna in a cat caused by the recently described species Corynebacterium provencense.</title>
        <authorList>
            <person name="Kittl S."/>
            <person name="Brodard I."/>
            <person name="Rychener L."/>
            <person name="Jores J."/>
            <person name="Roosje P."/>
            <person name="Gobeli Brawand S."/>
        </authorList>
    </citation>
    <scope>NUCLEOTIDE SEQUENCE [LARGE SCALE GENOMIC DNA]</scope>
    <source>
        <strain evidence="2">17KM38</strain>
    </source>
</reference>
<dbReference type="InterPro" id="IPR005152">
    <property type="entry name" value="Lipase_secreted"/>
</dbReference>
<dbReference type="Gene3D" id="3.40.50.1820">
    <property type="entry name" value="alpha/beta hydrolase"/>
    <property type="match status" value="1"/>
</dbReference>
<dbReference type="PANTHER" id="PTHR34853">
    <property type="match status" value="1"/>
</dbReference>
<dbReference type="InterPro" id="IPR029058">
    <property type="entry name" value="AB_hydrolase_fold"/>
</dbReference>
<dbReference type="Proteomes" id="UP000247696">
    <property type="component" value="Chromosome"/>
</dbReference>
<dbReference type="RefSeq" id="WP_110481081.1">
    <property type="nucleotide sequence ID" value="NZ_CP024988.1"/>
</dbReference>
<dbReference type="STRING" id="1737425.GCA_900049755_00596"/>
<dbReference type="PIRSF" id="PIRSF029171">
    <property type="entry name" value="Esterase_LipA"/>
    <property type="match status" value="1"/>
</dbReference>
<evidence type="ECO:0000313" key="2">
    <source>
        <dbReference type="Proteomes" id="UP000247696"/>
    </source>
</evidence>
<sequence length="499" mass="52137">MTFLRFRSAPGHTGTLTRVLARRHPRRSAHLHTHRSPTAPPVLTTALAVATALAVTVSTVTPATAGDAGDATVPGVPPSLTASDPTIALPADDPFYTPPDRIPATPGSLIRSQFAPQLLDAFDTGDAPGRADRILYTSTTQDGVKVATSGVVLQPSGKWNGPGPTPTVVFAPGTRGAGDHCAPSRSGALLAGVGTDNGTLNLNINYEYPFHALASALGYRVVVVDLIGLGTPGQHTYVNHTEEGHAVLDGARAGLEFAGAPADSPVAFFGYSQGGGAAAGAAELAASYAPELNVRGTFAGAPPGRLDTVAGAVDGNLIAGVLGYALNGVWARHPELVSLKDEYFNEEGHRYVSSTADECIITSVLNWGLRDSRTLTRDGRSFPEIIREDPRLRDVLSDTNLRLGSRRPASPVLIVNGRNDDTIPWSQARDTAADYCSLGATVQFTTEETASVLPRSAINHAVPLLTQAGTAFRYINDRFNNVPAPSNCGELTESAGSVD</sequence>
<dbReference type="SUPFAM" id="SSF53474">
    <property type="entry name" value="alpha/beta-Hydrolases"/>
    <property type="match status" value="1"/>
</dbReference>
<name>A0A2Z3YN28_9CORY</name>
<dbReference type="AlphaFoldDB" id="A0A2Z3YN28"/>
<dbReference type="KEGG" id="cpre:Csp1_06980"/>
<dbReference type="PANTHER" id="PTHR34853:SF1">
    <property type="entry name" value="LIPASE 5"/>
    <property type="match status" value="1"/>
</dbReference>
<protein>
    <submittedName>
        <fullName evidence="1">Putative inactive lipase</fullName>
    </submittedName>
</protein>